<reference evidence="1" key="1">
    <citation type="journal article" date="2014" name="Int. J. Syst. Evol. Microbiol.">
        <title>Complete genome sequence of Corynebacterium casei LMG S-19264T (=DSM 44701T), isolated from a smear-ripened cheese.</title>
        <authorList>
            <consortium name="US DOE Joint Genome Institute (JGI-PGF)"/>
            <person name="Walter F."/>
            <person name="Albersmeier A."/>
            <person name="Kalinowski J."/>
            <person name="Ruckert C."/>
        </authorList>
    </citation>
    <scope>NUCLEOTIDE SEQUENCE</scope>
    <source>
        <strain evidence="1">KCTC 12870</strain>
    </source>
</reference>
<dbReference type="Proteomes" id="UP000642829">
    <property type="component" value="Unassembled WGS sequence"/>
</dbReference>
<organism evidence="1 2">
    <name type="scientific">Cerasicoccus arenae</name>
    <dbReference type="NCBI Taxonomy" id="424488"/>
    <lineage>
        <taxon>Bacteria</taxon>
        <taxon>Pseudomonadati</taxon>
        <taxon>Verrucomicrobiota</taxon>
        <taxon>Opitutia</taxon>
        <taxon>Puniceicoccales</taxon>
        <taxon>Cerasicoccaceae</taxon>
        <taxon>Cerasicoccus</taxon>
    </lineage>
</organism>
<protein>
    <submittedName>
        <fullName evidence="1">Uncharacterized protein</fullName>
    </submittedName>
</protein>
<dbReference type="EMBL" id="BMXG01000005">
    <property type="protein sequence ID" value="GHB96604.1"/>
    <property type="molecule type" value="Genomic_DNA"/>
</dbReference>
<evidence type="ECO:0000313" key="1">
    <source>
        <dbReference type="EMBL" id="GHB96604.1"/>
    </source>
</evidence>
<evidence type="ECO:0000313" key="2">
    <source>
        <dbReference type="Proteomes" id="UP000642829"/>
    </source>
</evidence>
<name>A0A8J3GDH6_9BACT</name>
<sequence length="59" mass="6657">MWGIPWICESATNEASLSDINRVWPKAKKNVVFPADVGDLQHFFEAATTKMVFGILPYD</sequence>
<keyword evidence="2" id="KW-1185">Reference proteome</keyword>
<proteinExistence type="predicted"/>
<gene>
    <name evidence="1" type="ORF">GCM10007047_10630</name>
</gene>
<reference evidence="1" key="2">
    <citation type="submission" date="2020-09" db="EMBL/GenBank/DDBJ databases">
        <authorList>
            <person name="Sun Q."/>
            <person name="Kim S."/>
        </authorList>
    </citation>
    <scope>NUCLEOTIDE SEQUENCE</scope>
    <source>
        <strain evidence="1">KCTC 12870</strain>
    </source>
</reference>
<accession>A0A8J3GDH6</accession>
<dbReference type="AlphaFoldDB" id="A0A8J3GDH6"/>
<comment type="caution">
    <text evidence="1">The sequence shown here is derived from an EMBL/GenBank/DDBJ whole genome shotgun (WGS) entry which is preliminary data.</text>
</comment>